<dbReference type="RefSeq" id="WP_104984453.1">
    <property type="nucleotide sequence ID" value="NZ_CP012673.1"/>
</dbReference>
<dbReference type="Proteomes" id="UP000238348">
    <property type="component" value="Chromosome"/>
</dbReference>
<organism evidence="1 2">
    <name type="scientific">Sorangium cellulosum</name>
    <name type="common">Polyangium cellulosum</name>
    <dbReference type="NCBI Taxonomy" id="56"/>
    <lineage>
        <taxon>Bacteria</taxon>
        <taxon>Pseudomonadati</taxon>
        <taxon>Myxococcota</taxon>
        <taxon>Polyangia</taxon>
        <taxon>Polyangiales</taxon>
        <taxon>Polyangiaceae</taxon>
        <taxon>Sorangium</taxon>
    </lineage>
</organism>
<name>A0A2L0F3P4_SORCE</name>
<gene>
    <name evidence="1" type="ORF">SOCE26_077130</name>
</gene>
<dbReference type="EMBL" id="CP012673">
    <property type="protein sequence ID" value="AUX46208.1"/>
    <property type="molecule type" value="Genomic_DNA"/>
</dbReference>
<proteinExistence type="predicted"/>
<protein>
    <submittedName>
        <fullName evidence="1">Uncharacterized protein</fullName>
    </submittedName>
</protein>
<dbReference type="OrthoDB" id="5518467at2"/>
<sequence length="85" mass="9562">MSNITSDLKNELQNSLTSLQTLRDEIRVRLHLAGMEAKDAWSKLEPTILDAEKLAGDVSETSRNALHDILQKLKDFRASLPERSS</sequence>
<accession>A0A2L0F3P4</accession>
<evidence type="ECO:0000313" key="2">
    <source>
        <dbReference type="Proteomes" id="UP000238348"/>
    </source>
</evidence>
<evidence type="ECO:0000313" key="1">
    <source>
        <dbReference type="EMBL" id="AUX46208.1"/>
    </source>
</evidence>
<dbReference type="AlphaFoldDB" id="A0A2L0F3P4"/>
<reference evidence="1 2" key="1">
    <citation type="submission" date="2015-09" db="EMBL/GenBank/DDBJ databases">
        <title>Sorangium comparison.</title>
        <authorList>
            <person name="Zaburannyi N."/>
            <person name="Bunk B."/>
            <person name="Overmann J."/>
            <person name="Mueller R."/>
        </authorList>
    </citation>
    <scope>NUCLEOTIDE SEQUENCE [LARGE SCALE GENOMIC DNA]</scope>
    <source>
        <strain evidence="1 2">So ce26</strain>
    </source>
</reference>